<reference evidence="1 2" key="1">
    <citation type="submission" date="2024-01" db="EMBL/GenBank/DDBJ databases">
        <title>Genome assemblies of Stephania.</title>
        <authorList>
            <person name="Yang L."/>
        </authorList>
    </citation>
    <scope>NUCLEOTIDE SEQUENCE [LARGE SCALE GENOMIC DNA]</scope>
    <source>
        <strain evidence="1">QJT</strain>
        <tissue evidence="1">Leaf</tissue>
    </source>
</reference>
<dbReference type="EMBL" id="JBBNAE010000003">
    <property type="protein sequence ID" value="KAK9137815.1"/>
    <property type="molecule type" value="Genomic_DNA"/>
</dbReference>
<keyword evidence="2" id="KW-1185">Reference proteome</keyword>
<accession>A0AAP0PEK7</accession>
<proteinExistence type="predicted"/>
<organism evidence="1 2">
    <name type="scientific">Stephania japonica</name>
    <dbReference type="NCBI Taxonomy" id="461633"/>
    <lineage>
        <taxon>Eukaryota</taxon>
        <taxon>Viridiplantae</taxon>
        <taxon>Streptophyta</taxon>
        <taxon>Embryophyta</taxon>
        <taxon>Tracheophyta</taxon>
        <taxon>Spermatophyta</taxon>
        <taxon>Magnoliopsida</taxon>
        <taxon>Ranunculales</taxon>
        <taxon>Menispermaceae</taxon>
        <taxon>Menispermoideae</taxon>
        <taxon>Cissampelideae</taxon>
        <taxon>Stephania</taxon>
    </lineage>
</organism>
<evidence type="ECO:0000313" key="1">
    <source>
        <dbReference type="EMBL" id="KAK9137815.1"/>
    </source>
</evidence>
<name>A0AAP0PEK7_9MAGN</name>
<dbReference type="AlphaFoldDB" id="A0AAP0PEK7"/>
<evidence type="ECO:0000313" key="2">
    <source>
        <dbReference type="Proteomes" id="UP001417504"/>
    </source>
</evidence>
<sequence>MTSRREVSILLAFQGYSHILRFPSIASELQKMIFLLKGLPLINSHGFGEPCPSQEPENIKQGIFVQLKARAEKIGVMPFLKAKGVLLATVLMYHAQAKDIKGKGALAIFLDPQLLKGLRIFDCELLELVRHIVCVCVAKAISKDRPTIDMVFPVLDKAWRSMFCNHALMIYITL</sequence>
<protein>
    <submittedName>
        <fullName evidence="1">Uncharacterized protein</fullName>
    </submittedName>
</protein>
<dbReference type="Proteomes" id="UP001417504">
    <property type="component" value="Unassembled WGS sequence"/>
</dbReference>
<gene>
    <name evidence="1" type="ORF">Sjap_008409</name>
</gene>
<comment type="caution">
    <text evidence="1">The sequence shown here is derived from an EMBL/GenBank/DDBJ whole genome shotgun (WGS) entry which is preliminary data.</text>
</comment>